<sequence>MANPESRVTLTDIMTRCNCWHIISYPRSGNHAVRAIVERFSGRPTLGCPGAERDDLPIYLRGPNQSLNLIKIRDQQCVARKSHFLREFIKHDAQETEAGIILITRDPLEAITSHIYAAVKPRLFRRRVKCFFAVREAVDDYLGSVFAFRAMHERKRIHVCYEDFIRPNSDVPAKLIQAMGLSARPTEAEVAETLSLAFGSLQRPGHAKRDCKVAEKIKNEISKRLTYDQVLTLARFQSGDLTVI</sequence>
<dbReference type="SUPFAM" id="SSF52540">
    <property type="entry name" value="P-loop containing nucleoside triphosphate hydrolases"/>
    <property type="match status" value="1"/>
</dbReference>
<keyword evidence="2" id="KW-1185">Reference proteome</keyword>
<dbReference type="eggNOG" id="ENOG5031C37">
    <property type="taxonomic scope" value="Bacteria"/>
</dbReference>
<proteinExistence type="predicted"/>
<name>A0A068SYA3_NEOGA</name>
<evidence type="ECO:0000313" key="1">
    <source>
        <dbReference type="EMBL" id="CDN51173.1"/>
    </source>
</evidence>
<geneLocation type="plasmid" evidence="2">
    <name>II</name>
</geneLocation>
<evidence type="ECO:0000313" key="2">
    <source>
        <dbReference type="Proteomes" id="UP000028181"/>
    </source>
</evidence>
<keyword evidence="1" id="KW-0614">Plasmid</keyword>
<dbReference type="InterPro" id="IPR027417">
    <property type="entry name" value="P-loop_NTPase"/>
</dbReference>
<dbReference type="EMBL" id="HG938354">
    <property type="protein sequence ID" value="CDN51173.1"/>
    <property type="molecule type" value="Genomic_DNA"/>
</dbReference>
<dbReference type="HOGENOM" id="CLU_1137094_0_0_5"/>
<dbReference type="RefSeq" id="WP_157884676.1">
    <property type="nucleotide sequence ID" value="NZ_HG938354.1"/>
</dbReference>
<accession>A0A068SYA3</accession>
<dbReference type="Gene3D" id="3.40.50.300">
    <property type="entry name" value="P-loop containing nucleotide triphosphate hydrolases"/>
    <property type="match status" value="1"/>
</dbReference>
<gene>
    <name evidence="1" type="ORF">RG540_PA04950</name>
</gene>
<evidence type="ECO:0008006" key="3">
    <source>
        <dbReference type="Google" id="ProtNLM"/>
    </source>
</evidence>
<dbReference type="AlphaFoldDB" id="A0A068SYA3"/>
<dbReference type="GeneID" id="43447822"/>
<protein>
    <recommendedName>
        <fullName evidence="3">Sulfotransferase domain-containing protein</fullName>
    </recommendedName>
</protein>
<dbReference type="OrthoDB" id="8410618at2"/>
<dbReference type="Proteomes" id="UP000028181">
    <property type="component" value="Plasmid pHAMBI540a"/>
</dbReference>
<dbReference type="KEGG" id="ngg:RG540_PA04950"/>
<reference evidence="2" key="1">
    <citation type="journal article" date="2014" name="BMC Genomics">
        <title>Genome sequencing of two Neorhizobium galegae strains reveals a noeT gene responsible for the unusual acetylation of the nodulation factors.</title>
        <authorList>
            <person name="Osterman J."/>
            <person name="Marsh J."/>
            <person name="Laine P.K."/>
            <person name="Zeng Z."/>
            <person name="Alatalo E."/>
            <person name="Sullivan J.T."/>
            <person name="Young J.P."/>
            <person name="Thomas-Oates J."/>
            <person name="Paulin L."/>
            <person name="Lindstrom K."/>
        </authorList>
    </citation>
    <scope>NUCLEOTIDE SEQUENCE [LARGE SCALE GENOMIC DNA]</scope>
    <source>
        <strain evidence="2">HAMBI 540</strain>
    </source>
</reference>
<organism evidence="1 2">
    <name type="scientific">Neorhizobium galegae bv. orientalis str. HAMBI 540</name>
    <dbReference type="NCBI Taxonomy" id="1028800"/>
    <lineage>
        <taxon>Bacteria</taxon>
        <taxon>Pseudomonadati</taxon>
        <taxon>Pseudomonadota</taxon>
        <taxon>Alphaproteobacteria</taxon>
        <taxon>Hyphomicrobiales</taxon>
        <taxon>Rhizobiaceae</taxon>
        <taxon>Rhizobium/Agrobacterium group</taxon>
        <taxon>Neorhizobium</taxon>
    </lineage>
</organism>